<dbReference type="InterPro" id="IPR036390">
    <property type="entry name" value="WH_DNA-bd_sf"/>
</dbReference>
<dbReference type="AlphaFoldDB" id="A0A6J4VA07"/>
<organism evidence="3">
    <name type="scientific">uncultured Truepera sp</name>
    <dbReference type="NCBI Taxonomy" id="543023"/>
    <lineage>
        <taxon>Bacteria</taxon>
        <taxon>Thermotogati</taxon>
        <taxon>Deinococcota</taxon>
        <taxon>Deinococci</taxon>
        <taxon>Trueperales</taxon>
        <taxon>Trueperaceae</taxon>
        <taxon>Truepera</taxon>
        <taxon>environmental samples</taxon>
    </lineage>
</organism>
<dbReference type="Pfam" id="PF12802">
    <property type="entry name" value="MarR_2"/>
    <property type="match status" value="1"/>
</dbReference>
<dbReference type="EMBL" id="CADCWP010000143">
    <property type="protein sequence ID" value="CAA9573035.1"/>
    <property type="molecule type" value="Genomic_DNA"/>
</dbReference>
<evidence type="ECO:0000259" key="2">
    <source>
        <dbReference type="PROSITE" id="PS50995"/>
    </source>
</evidence>
<accession>A0A6J4VA07</accession>
<feature type="region of interest" description="Disordered" evidence="1">
    <location>
        <begin position="84"/>
        <end position="106"/>
    </location>
</feature>
<dbReference type="SUPFAM" id="SSF46785">
    <property type="entry name" value="Winged helix' DNA-binding domain"/>
    <property type="match status" value="1"/>
</dbReference>
<protein>
    <recommendedName>
        <fullName evidence="2">HTH marR-type domain-containing protein</fullName>
    </recommendedName>
</protein>
<dbReference type="PROSITE" id="PS50995">
    <property type="entry name" value="HTH_MARR_2"/>
    <property type="match status" value="1"/>
</dbReference>
<dbReference type="InterPro" id="IPR000835">
    <property type="entry name" value="HTH_MarR-typ"/>
</dbReference>
<gene>
    <name evidence="3" type="ORF">AVDCRST_MAG86-1871</name>
</gene>
<feature type="domain" description="HTH marR-type" evidence="2">
    <location>
        <begin position="1"/>
        <end position="87"/>
    </location>
</feature>
<name>A0A6J4VA07_9DEIN</name>
<proteinExistence type="predicted"/>
<dbReference type="Gene3D" id="1.10.10.10">
    <property type="entry name" value="Winged helix-like DNA-binding domain superfamily/Winged helix DNA-binding domain"/>
    <property type="match status" value="1"/>
</dbReference>
<dbReference type="InterPro" id="IPR036388">
    <property type="entry name" value="WH-like_DNA-bd_sf"/>
</dbReference>
<dbReference type="GO" id="GO:0003700">
    <property type="term" value="F:DNA-binding transcription factor activity"/>
    <property type="evidence" value="ECO:0007669"/>
    <property type="project" value="InterPro"/>
</dbReference>
<sequence>MAHVARSVGLSRQTVQRTANGLEEEGFITFSDNPHHRRAKLMCVTGKGERALEYVRERQDLWAERIGGEHTLEDPEGALVALRGLERSREQDTRSSTKEAQGRTGE</sequence>
<evidence type="ECO:0000256" key="1">
    <source>
        <dbReference type="SAM" id="MobiDB-lite"/>
    </source>
</evidence>
<reference evidence="3" key="1">
    <citation type="submission" date="2020-02" db="EMBL/GenBank/DDBJ databases">
        <authorList>
            <person name="Meier V. D."/>
        </authorList>
    </citation>
    <scope>NUCLEOTIDE SEQUENCE</scope>
    <source>
        <strain evidence="3">AVDCRST_MAG86</strain>
    </source>
</reference>
<evidence type="ECO:0000313" key="3">
    <source>
        <dbReference type="EMBL" id="CAA9573035.1"/>
    </source>
</evidence>